<dbReference type="Proteomes" id="UP000030765">
    <property type="component" value="Unassembled WGS sequence"/>
</dbReference>
<dbReference type="AlphaFoldDB" id="A0A084WAM9"/>
<organism evidence="2">
    <name type="scientific">Anopheles sinensis</name>
    <name type="common">Mosquito</name>
    <dbReference type="NCBI Taxonomy" id="74873"/>
    <lineage>
        <taxon>Eukaryota</taxon>
        <taxon>Metazoa</taxon>
        <taxon>Ecdysozoa</taxon>
        <taxon>Arthropoda</taxon>
        <taxon>Hexapoda</taxon>
        <taxon>Insecta</taxon>
        <taxon>Pterygota</taxon>
        <taxon>Neoptera</taxon>
        <taxon>Endopterygota</taxon>
        <taxon>Diptera</taxon>
        <taxon>Nematocera</taxon>
        <taxon>Culicoidea</taxon>
        <taxon>Culicidae</taxon>
        <taxon>Anophelinae</taxon>
        <taxon>Anopheles</taxon>
    </lineage>
</organism>
<gene>
    <name evidence="2" type="ORF">ZHAS_00015301</name>
</gene>
<dbReference type="VEuPathDB" id="VectorBase:ASIC015301"/>
<keyword evidence="4" id="KW-1185">Reference proteome</keyword>
<evidence type="ECO:0000256" key="1">
    <source>
        <dbReference type="SAM" id="MobiDB-lite"/>
    </source>
</evidence>
<accession>A0A084WAM9</accession>
<protein>
    <submittedName>
        <fullName evidence="2 3">Uncharacterized protein</fullName>
    </submittedName>
</protein>
<reference evidence="2 4" key="1">
    <citation type="journal article" date="2014" name="BMC Genomics">
        <title>Genome sequence of Anopheles sinensis provides insight into genetics basis of mosquito competence for malaria parasites.</title>
        <authorList>
            <person name="Zhou D."/>
            <person name="Zhang D."/>
            <person name="Ding G."/>
            <person name="Shi L."/>
            <person name="Hou Q."/>
            <person name="Ye Y."/>
            <person name="Xu Y."/>
            <person name="Zhou H."/>
            <person name="Xiong C."/>
            <person name="Li S."/>
            <person name="Yu J."/>
            <person name="Hong S."/>
            <person name="Yu X."/>
            <person name="Zou P."/>
            <person name="Chen C."/>
            <person name="Chang X."/>
            <person name="Wang W."/>
            <person name="Lv Y."/>
            <person name="Sun Y."/>
            <person name="Ma L."/>
            <person name="Shen B."/>
            <person name="Zhu C."/>
        </authorList>
    </citation>
    <scope>NUCLEOTIDE SEQUENCE [LARGE SCALE GENOMIC DNA]</scope>
</reference>
<sequence length="117" mass="13082">MEKKGIVFHHITRMKVVVESALCRAVNLTPGYVPPHVGEENNREEHGKANGRQGGAFPAVSKQFPASLFRFRCIEQDLIKMDECRASRSRNWSGLGFVFVSAFDSSAGLEECDYLYG</sequence>
<evidence type="ECO:0000313" key="2">
    <source>
        <dbReference type="EMBL" id="KFB47273.1"/>
    </source>
</evidence>
<dbReference type="EnsemblMetazoa" id="ASIC015301-RA">
    <property type="protein sequence ID" value="ASIC015301-PA"/>
    <property type="gene ID" value="ASIC015301"/>
</dbReference>
<proteinExistence type="predicted"/>
<feature type="region of interest" description="Disordered" evidence="1">
    <location>
        <begin position="35"/>
        <end position="58"/>
    </location>
</feature>
<feature type="compositionally biased region" description="Basic and acidic residues" evidence="1">
    <location>
        <begin position="37"/>
        <end position="48"/>
    </location>
</feature>
<evidence type="ECO:0000313" key="3">
    <source>
        <dbReference type="EnsemblMetazoa" id="ASIC015301-PA"/>
    </source>
</evidence>
<evidence type="ECO:0000313" key="4">
    <source>
        <dbReference type="Proteomes" id="UP000030765"/>
    </source>
</evidence>
<name>A0A084WAM9_ANOSI</name>
<dbReference type="EMBL" id="KE525330">
    <property type="protein sequence ID" value="KFB47273.1"/>
    <property type="molecule type" value="Genomic_DNA"/>
</dbReference>
<reference evidence="3" key="2">
    <citation type="submission" date="2020-05" db="UniProtKB">
        <authorList>
            <consortium name="EnsemblMetazoa"/>
        </authorList>
    </citation>
    <scope>IDENTIFICATION</scope>
</reference>
<dbReference type="EMBL" id="ATLV01022215">
    <property type="status" value="NOT_ANNOTATED_CDS"/>
    <property type="molecule type" value="Genomic_DNA"/>
</dbReference>